<keyword evidence="6 8" id="KW-0472">Membrane</keyword>
<dbReference type="PROSITE" id="PS00221">
    <property type="entry name" value="MIP"/>
    <property type="match status" value="1"/>
</dbReference>
<dbReference type="InterPro" id="IPR023271">
    <property type="entry name" value="Aquaporin-like"/>
</dbReference>
<evidence type="ECO:0000313" key="10">
    <source>
        <dbReference type="Proteomes" id="UP001497457"/>
    </source>
</evidence>
<evidence type="ECO:0000256" key="8">
    <source>
        <dbReference type="SAM" id="Phobius"/>
    </source>
</evidence>
<evidence type="ECO:0000256" key="6">
    <source>
        <dbReference type="ARBA" id="ARBA00023136"/>
    </source>
</evidence>
<feature type="transmembrane region" description="Helical" evidence="8">
    <location>
        <begin position="229"/>
        <end position="246"/>
    </location>
</feature>
<dbReference type="EMBL" id="OZ075125">
    <property type="protein sequence ID" value="CAL4928625.1"/>
    <property type="molecule type" value="Genomic_DNA"/>
</dbReference>
<dbReference type="SUPFAM" id="SSF81338">
    <property type="entry name" value="Aquaporin-like"/>
    <property type="match status" value="1"/>
</dbReference>
<keyword evidence="3 7" id="KW-0812">Transmembrane</keyword>
<feature type="transmembrane region" description="Helical" evidence="8">
    <location>
        <begin position="185"/>
        <end position="209"/>
    </location>
</feature>
<dbReference type="InterPro" id="IPR022357">
    <property type="entry name" value="MIP_CS"/>
</dbReference>
<protein>
    <submittedName>
        <fullName evidence="9">Uncharacterized protein</fullName>
    </submittedName>
</protein>
<comment type="subcellular location">
    <subcellularLocation>
        <location evidence="1">Membrane</location>
        <topology evidence="1">Multi-pass membrane protein</topology>
    </subcellularLocation>
</comment>
<evidence type="ECO:0000256" key="3">
    <source>
        <dbReference type="ARBA" id="ARBA00022692"/>
    </source>
</evidence>
<evidence type="ECO:0000256" key="4">
    <source>
        <dbReference type="ARBA" id="ARBA00022737"/>
    </source>
</evidence>
<gene>
    <name evidence="9" type="ORF">URODEC1_LOCUS25303</name>
</gene>
<accession>A0ABC8XKK4</accession>
<proteinExistence type="inferred from homology"/>
<feature type="transmembrane region" description="Helical" evidence="8">
    <location>
        <begin position="154"/>
        <end position="173"/>
    </location>
</feature>
<dbReference type="InterPro" id="IPR034294">
    <property type="entry name" value="Aquaporin_transptr"/>
</dbReference>
<keyword evidence="4" id="KW-0677">Repeat</keyword>
<evidence type="ECO:0000256" key="5">
    <source>
        <dbReference type="ARBA" id="ARBA00022989"/>
    </source>
</evidence>
<evidence type="ECO:0000256" key="2">
    <source>
        <dbReference type="ARBA" id="ARBA00022448"/>
    </source>
</evidence>
<organism evidence="9 10">
    <name type="scientific">Urochloa decumbens</name>
    <dbReference type="NCBI Taxonomy" id="240449"/>
    <lineage>
        <taxon>Eukaryota</taxon>
        <taxon>Viridiplantae</taxon>
        <taxon>Streptophyta</taxon>
        <taxon>Embryophyta</taxon>
        <taxon>Tracheophyta</taxon>
        <taxon>Spermatophyta</taxon>
        <taxon>Magnoliopsida</taxon>
        <taxon>Liliopsida</taxon>
        <taxon>Poales</taxon>
        <taxon>Poaceae</taxon>
        <taxon>PACMAD clade</taxon>
        <taxon>Panicoideae</taxon>
        <taxon>Panicodae</taxon>
        <taxon>Paniceae</taxon>
        <taxon>Melinidinae</taxon>
        <taxon>Urochloa</taxon>
    </lineage>
</organism>
<name>A0ABC8XKK4_9POAL</name>
<sequence length="271" mass="27878">MTMRMMGRVRLNLNVGCLATARDPATLRAAAAELLATAVFVLAAEGATLSFALGSTTPPYPYQQHDNRGGLVAVALAHALALAAAVACTLDISGGHVNPAVTLGALLGGRICLVRSLVYWAAQLLGAVAGALVLRIATGGVRLPEYALAGGINGLHAVVLEAAMAFGLVYAYYATAMEQRAGAVAAPLAVGLLAGANVLACGALDGAVMNPARAFGPPIVGSRQWTNHWVYWVGPMVGAGLSGFVYEHLHLVLARTQAQEQTTNRGTTRRA</sequence>
<evidence type="ECO:0000256" key="7">
    <source>
        <dbReference type="RuleBase" id="RU000477"/>
    </source>
</evidence>
<dbReference type="PANTHER" id="PTHR45665:SF18">
    <property type="entry name" value="AQUAPORIN TIP3.1"/>
    <property type="match status" value="1"/>
</dbReference>
<feature type="transmembrane region" description="Helical" evidence="8">
    <location>
        <begin position="113"/>
        <end position="134"/>
    </location>
</feature>
<dbReference type="InterPro" id="IPR000425">
    <property type="entry name" value="MIP"/>
</dbReference>
<reference evidence="9 10" key="2">
    <citation type="submission" date="2024-10" db="EMBL/GenBank/DDBJ databases">
        <authorList>
            <person name="Ryan C."/>
        </authorList>
    </citation>
    <scope>NUCLEOTIDE SEQUENCE [LARGE SCALE GENOMIC DNA]</scope>
</reference>
<reference evidence="10" key="1">
    <citation type="submission" date="2024-06" db="EMBL/GenBank/DDBJ databases">
        <authorList>
            <person name="Ryan C."/>
        </authorList>
    </citation>
    <scope>NUCLEOTIDE SEQUENCE [LARGE SCALE GENOMIC DNA]</scope>
</reference>
<keyword evidence="5 8" id="KW-1133">Transmembrane helix</keyword>
<dbReference type="PANTHER" id="PTHR45665">
    <property type="entry name" value="AQUAPORIN-8"/>
    <property type="match status" value="1"/>
</dbReference>
<dbReference type="AlphaFoldDB" id="A0ABC8XKK4"/>
<feature type="transmembrane region" description="Helical" evidence="8">
    <location>
        <begin position="70"/>
        <end position="92"/>
    </location>
</feature>
<dbReference type="Proteomes" id="UP001497457">
    <property type="component" value="Chromosome 15b"/>
</dbReference>
<keyword evidence="2 7" id="KW-0813">Transport</keyword>
<dbReference type="GO" id="GO:0016020">
    <property type="term" value="C:membrane"/>
    <property type="evidence" value="ECO:0007669"/>
    <property type="project" value="UniProtKB-SubCell"/>
</dbReference>
<dbReference type="PRINTS" id="PR00783">
    <property type="entry name" value="MINTRINSICP"/>
</dbReference>
<dbReference type="Gene3D" id="1.20.1080.10">
    <property type="entry name" value="Glycerol uptake facilitator protein"/>
    <property type="match status" value="1"/>
</dbReference>
<keyword evidence="10" id="KW-1185">Reference proteome</keyword>
<evidence type="ECO:0000313" key="9">
    <source>
        <dbReference type="EMBL" id="CAL4928625.1"/>
    </source>
</evidence>
<dbReference type="Pfam" id="PF00230">
    <property type="entry name" value="MIP"/>
    <property type="match status" value="1"/>
</dbReference>
<evidence type="ECO:0000256" key="1">
    <source>
        <dbReference type="ARBA" id="ARBA00004141"/>
    </source>
</evidence>
<comment type="similarity">
    <text evidence="7">Belongs to the MIP/aquaporin (TC 1.A.8) family.</text>
</comment>